<reference evidence="1" key="1">
    <citation type="submission" date="2020-08" db="EMBL/GenBank/DDBJ databases">
        <title>Sequencing the genomes of 1000 actinobacteria strains.</title>
        <authorList>
            <person name="Klenk H.-P."/>
        </authorList>
    </citation>
    <scope>NUCLEOTIDE SEQUENCE</scope>
    <source>
        <strain evidence="1">DSM 10695</strain>
    </source>
</reference>
<evidence type="ECO:0000313" key="2">
    <source>
        <dbReference type="Proteomes" id="UP000617426"/>
    </source>
</evidence>
<organism evidence="1 2">
    <name type="scientific">Schaalia hyovaginalis</name>
    <dbReference type="NCBI Taxonomy" id="29316"/>
    <lineage>
        <taxon>Bacteria</taxon>
        <taxon>Bacillati</taxon>
        <taxon>Actinomycetota</taxon>
        <taxon>Actinomycetes</taxon>
        <taxon>Actinomycetales</taxon>
        <taxon>Actinomycetaceae</taxon>
        <taxon>Schaalia</taxon>
    </lineage>
</organism>
<protein>
    <submittedName>
        <fullName evidence="1">CRISPR system Cascade subunit CasB</fullName>
    </submittedName>
</protein>
<dbReference type="EMBL" id="JACHMK010000001">
    <property type="protein sequence ID" value="MBB6333901.1"/>
    <property type="molecule type" value="Genomic_DNA"/>
</dbReference>
<name>A0A923E5A8_9ACTO</name>
<dbReference type="InterPro" id="IPR013382">
    <property type="entry name" value="CRISPR-assoc_prot_Cse2"/>
</dbReference>
<proteinExistence type="predicted"/>
<dbReference type="Proteomes" id="UP000617426">
    <property type="component" value="Unassembled WGS sequence"/>
</dbReference>
<dbReference type="CDD" id="cd09731">
    <property type="entry name" value="Cse2_I-E"/>
    <property type="match status" value="1"/>
</dbReference>
<keyword evidence="2" id="KW-1185">Reference proteome</keyword>
<evidence type="ECO:0000313" key="1">
    <source>
        <dbReference type="EMBL" id="MBB6333901.1"/>
    </source>
</evidence>
<comment type="caution">
    <text evidence="1">The sequence shown here is derived from an EMBL/GenBank/DDBJ whole genome shotgun (WGS) entry which is preliminary data.</text>
</comment>
<accession>A0A923E5A8</accession>
<dbReference type="AlphaFoldDB" id="A0A923E5A8"/>
<dbReference type="Gene3D" id="1.10.520.40">
    <property type="entry name" value="CRISPR-associated protein Cse2"/>
    <property type="match status" value="1"/>
</dbReference>
<sequence>MTTSTKPGADRPRDLGDGEAVRKRMLAVIARLSGRSPSAVAGRAQLRSAIAKEPGSDPAIWAYTLEEGPERLLGDEPTRGECAVHLALTLWALHQGSHPTPMHLVTRRASTIGGSVRRLAVAAGAEHPEEHSSYKRLCAMIAAPTFAALSVHARGLVALLSSSDIPMDYGRFAADLYEWQDPERRSRVVRQWGRDFARTPHDDEPESD</sequence>
<dbReference type="Pfam" id="PF09485">
    <property type="entry name" value="CRISPR_Cse2"/>
    <property type="match status" value="1"/>
</dbReference>
<dbReference type="InterPro" id="IPR038287">
    <property type="entry name" value="Cse2_sf"/>
</dbReference>
<dbReference type="RefSeq" id="WP_184451571.1">
    <property type="nucleotide sequence ID" value="NZ_JACHMK010000001.1"/>
</dbReference>
<gene>
    <name evidence="1" type="ORF">HD592_000466</name>
</gene>
<dbReference type="NCBIfam" id="TIGR02548">
    <property type="entry name" value="casB_cse2"/>
    <property type="match status" value="1"/>
</dbReference>